<name>A0A0G1UN48_9BACT</name>
<accession>A0A0G1UN48</accession>
<dbReference type="AlphaFoldDB" id="A0A0G1UN48"/>
<comment type="caution">
    <text evidence="2">The sequence shown here is derived from an EMBL/GenBank/DDBJ whole genome shotgun (WGS) entry which is preliminary data.</text>
</comment>
<dbReference type="InterPro" id="IPR004119">
    <property type="entry name" value="EcKL"/>
</dbReference>
<proteinExistence type="predicted"/>
<reference evidence="2 3" key="1">
    <citation type="journal article" date="2015" name="Nature">
        <title>rRNA introns, odd ribosomes, and small enigmatic genomes across a large radiation of phyla.</title>
        <authorList>
            <person name="Brown C.T."/>
            <person name="Hug L.A."/>
            <person name="Thomas B.C."/>
            <person name="Sharon I."/>
            <person name="Castelle C.J."/>
            <person name="Singh A."/>
            <person name="Wilkins M.J."/>
            <person name="Williams K.H."/>
            <person name="Banfield J.F."/>
        </authorList>
    </citation>
    <scope>NUCLEOTIDE SEQUENCE [LARGE SCALE GENOMIC DNA]</scope>
</reference>
<dbReference type="EMBL" id="LCPK01000048">
    <property type="protein sequence ID" value="KKU95574.1"/>
    <property type="molecule type" value="Genomic_DNA"/>
</dbReference>
<feature type="domain" description="CHK kinase-like" evidence="1">
    <location>
        <begin position="125"/>
        <end position="304"/>
    </location>
</feature>
<evidence type="ECO:0000259" key="1">
    <source>
        <dbReference type="SMART" id="SM00587"/>
    </source>
</evidence>
<dbReference type="InterPro" id="IPR052961">
    <property type="entry name" value="Oxido-Kinase-like_Enzymes"/>
</dbReference>
<gene>
    <name evidence="2" type="ORF">UY28_C0048G0003</name>
</gene>
<evidence type="ECO:0000313" key="2">
    <source>
        <dbReference type="EMBL" id="KKU95574.1"/>
    </source>
</evidence>
<dbReference type="InterPro" id="IPR015897">
    <property type="entry name" value="CHK_kinase-like"/>
</dbReference>
<dbReference type="Pfam" id="PF02958">
    <property type="entry name" value="EcKL"/>
    <property type="match status" value="1"/>
</dbReference>
<dbReference type="SMART" id="SM00587">
    <property type="entry name" value="CHK"/>
    <property type="match status" value="1"/>
</dbReference>
<sequence>MPATLEDIVGKYFGSRSFSRSETVLGGINNSITGGAVKRIFFREGAGPKSVIIKITPAFKKEKDVLAGQLVNSGHPKLAEILNNYGDNFIGPREVECYKFLKSRHPALTPFIYECREISGGETLLVMEDLSNMRSLGSGIIGADLEKAIRTVLKELAGFHYEYWGRREEVLSIPRIGNWWMDRDSDFLSKEVAEYSLRAVEKFINDPGVSDLLNLVLEYRELFWDRYNKFKFNTFIHWDLNPGNVFVSKDLKSIKIIDWQLASWGILQWDLVQLLIPLSDKLTFSKTGKLIDYYLEQFMKLFPASERGLFDPVEFRNLFNIVVADHSYRSTIEVLISGNSMGTEWEKLLGWLRYSKNDIKDSLSKILN</sequence>
<dbReference type="PANTHER" id="PTHR23020:SF41">
    <property type="entry name" value="AMINOGLYCOSIDE PHOSPHOTRANSFERASE DOMAIN-CONTAINING PROTEIN"/>
    <property type="match status" value="1"/>
</dbReference>
<dbReference type="Proteomes" id="UP000034694">
    <property type="component" value="Unassembled WGS sequence"/>
</dbReference>
<protein>
    <recommendedName>
        <fullName evidence="1">CHK kinase-like domain-containing protein</fullName>
    </recommendedName>
</protein>
<dbReference type="PANTHER" id="PTHR23020">
    <property type="entry name" value="UNCHARACTERIZED NUCLEAR HORMONE RECEPTOR-RELATED"/>
    <property type="match status" value="1"/>
</dbReference>
<dbReference type="Gene3D" id="3.90.1200.10">
    <property type="match status" value="1"/>
</dbReference>
<dbReference type="SUPFAM" id="SSF56112">
    <property type="entry name" value="Protein kinase-like (PK-like)"/>
    <property type="match status" value="1"/>
</dbReference>
<dbReference type="InterPro" id="IPR011009">
    <property type="entry name" value="Kinase-like_dom_sf"/>
</dbReference>
<organism evidence="2 3">
    <name type="scientific">Candidatus Amesbacteria bacterium GW2011_GWB1_48_13</name>
    <dbReference type="NCBI Taxonomy" id="1618362"/>
    <lineage>
        <taxon>Bacteria</taxon>
        <taxon>Candidatus Amesiibacteriota</taxon>
    </lineage>
</organism>
<evidence type="ECO:0000313" key="3">
    <source>
        <dbReference type="Proteomes" id="UP000034694"/>
    </source>
</evidence>